<comment type="catalytic activity">
    <reaction evidence="17">
        <text>a 1,2-diacyl-sn-glycero-3-phospho-(1D-myo-inositol-3-phosphate)(in) = a 1,2-diacyl-sn-glycero-3-phospho-(1D-myo-inositol-3-phosphate)(out)</text>
        <dbReference type="Rhea" id="RHEA:67920"/>
        <dbReference type="ChEBI" id="CHEBI:58088"/>
    </reaction>
</comment>
<evidence type="ECO:0000256" key="5">
    <source>
        <dbReference type="ARBA" id="ARBA00006185"/>
    </source>
</evidence>
<feature type="transmembrane region" description="Helical" evidence="19">
    <location>
        <begin position="416"/>
        <end position="434"/>
    </location>
</feature>
<dbReference type="GO" id="GO:0005776">
    <property type="term" value="C:autophagosome"/>
    <property type="evidence" value="ECO:0007669"/>
    <property type="project" value="TreeGrafter"/>
</dbReference>
<evidence type="ECO:0000256" key="13">
    <source>
        <dbReference type="ARBA" id="ARBA00023136"/>
    </source>
</evidence>
<feature type="transmembrane region" description="Helical" evidence="19">
    <location>
        <begin position="61"/>
        <end position="86"/>
    </location>
</feature>
<dbReference type="GO" id="GO:0000422">
    <property type="term" value="P:autophagy of mitochondrion"/>
    <property type="evidence" value="ECO:0007669"/>
    <property type="project" value="TreeGrafter"/>
</dbReference>
<evidence type="ECO:0000256" key="1">
    <source>
        <dbReference type="ARBA" id="ARBA00004439"/>
    </source>
</evidence>
<keyword evidence="14" id="KW-0968">Cytoplasmic vesicle</keyword>
<accession>A0A0C3Q7D3</accession>
<evidence type="ECO:0000256" key="19">
    <source>
        <dbReference type="RuleBase" id="RU364027"/>
    </source>
</evidence>
<comment type="catalytic activity">
    <reaction evidence="15">
        <text>a 1,2-diacyl-sn-glycero-3-phospho-L-serine(in) = a 1,2-diacyl-sn-glycero-3-phospho-L-serine(out)</text>
        <dbReference type="Rhea" id="RHEA:38663"/>
        <dbReference type="ChEBI" id="CHEBI:57262"/>
    </reaction>
</comment>
<dbReference type="GO" id="GO:0030659">
    <property type="term" value="C:cytoplasmic vesicle membrane"/>
    <property type="evidence" value="ECO:0007669"/>
    <property type="project" value="UniProtKB-SubCell"/>
</dbReference>
<dbReference type="GO" id="GO:0006869">
    <property type="term" value="P:lipid transport"/>
    <property type="evidence" value="ECO:0007669"/>
    <property type="project" value="UniProtKB-KW"/>
</dbReference>
<keyword evidence="10 19" id="KW-0072">Autophagy</keyword>
<comment type="subcellular location">
    <subcellularLocation>
        <location evidence="1">Cytoplasmic vesicle membrane</location>
        <topology evidence="1">Multi-pass membrane protein</topology>
    </subcellularLocation>
    <subcellularLocation>
        <location evidence="2">Endoplasmic reticulum membrane</location>
        <topology evidence="2">Multi-pass membrane protein</topology>
    </subcellularLocation>
    <subcellularLocation>
        <location evidence="4">Golgi apparatus membrane</location>
        <topology evidence="4">Multi-pass membrane protein</topology>
    </subcellularLocation>
    <subcellularLocation>
        <location evidence="3 19">Preautophagosomal structure membrane</location>
        <topology evidence="3 19">Multi-pass membrane protein</topology>
    </subcellularLocation>
</comment>
<feature type="transmembrane region" description="Helical" evidence="19">
    <location>
        <begin position="382"/>
        <end position="404"/>
    </location>
</feature>
<reference evidence="22" key="2">
    <citation type="submission" date="2015-01" db="EMBL/GenBank/DDBJ databases">
        <title>Evolutionary Origins and Diversification of the Mycorrhizal Mutualists.</title>
        <authorList>
            <consortium name="DOE Joint Genome Institute"/>
            <consortium name="Mycorrhizal Genomics Consortium"/>
            <person name="Kohler A."/>
            <person name="Kuo A."/>
            <person name="Nagy L.G."/>
            <person name="Floudas D."/>
            <person name="Copeland A."/>
            <person name="Barry K.W."/>
            <person name="Cichocki N."/>
            <person name="Veneault-Fourrey C."/>
            <person name="LaButti K."/>
            <person name="Lindquist E.A."/>
            <person name="Lipzen A."/>
            <person name="Lundell T."/>
            <person name="Morin E."/>
            <person name="Murat C."/>
            <person name="Riley R."/>
            <person name="Ohm R."/>
            <person name="Sun H."/>
            <person name="Tunlid A."/>
            <person name="Henrissat B."/>
            <person name="Grigoriev I.V."/>
            <person name="Hibbett D.S."/>
            <person name="Martin F."/>
        </authorList>
    </citation>
    <scope>NUCLEOTIDE SEQUENCE [LARGE SCALE GENOMIC DNA]</scope>
    <source>
        <strain evidence="22">MUT 4182</strain>
    </source>
</reference>
<keyword evidence="12 19" id="KW-0445">Lipid transport</keyword>
<feature type="transmembrane region" description="Helical" evidence="19">
    <location>
        <begin position="293"/>
        <end position="317"/>
    </location>
</feature>
<evidence type="ECO:0000256" key="2">
    <source>
        <dbReference type="ARBA" id="ARBA00004477"/>
    </source>
</evidence>
<dbReference type="STRING" id="1051891.A0A0C3Q7D3"/>
<evidence type="ECO:0000256" key="16">
    <source>
        <dbReference type="ARBA" id="ARBA00024615"/>
    </source>
</evidence>
<comment type="similarity">
    <text evidence="5 19">Belongs to the ATG9 family.</text>
</comment>
<dbReference type="InterPro" id="IPR007241">
    <property type="entry name" value="Autophagy-rel_prot_9"/>
</dbReference>
<proteinExistence type="inferred from homology"/>
<evidence type="ECO:0000313" key="21">
    <source>
        <dbReference type="EMBL" id="KIO19911.1"/>
    </source>
</evidence>
<comment type="catalytic activity">
    <reaction evidence="18">
        <text>a 1,2-diacyl-sn-glycero-3-phosphocholine(in) = a 1,2-diacyl-sn-glycero-3-phosphocholine(out)</text>
        <dbReference type="Rhea" id="RHEA:38571"/>
        <dbReference type="ChEBI" id="CHEBI:57643"/>
    </reaction>
</comment>
<sequence length="759" mass="86566">MEEDQPATATAFATTRAQQGLDDYQKALWNWVNVYNLDAYLQEVYAYYTGKGIYCIALSRGLNLLTVGFVIGFSTFLLGCVDYSKVHKDGTGQLSDLIISHCVSRISGFSLLLFVCFTIFYVIQIIDFVRGTIRLIDMYKFYTHLLNIPDGDIQTISWAEVVRRIGQIRDQNPATAISSTANALDASALHHSNSPPTASLDAHDIANRIMRQENYLIALFNKDLLDLRVPLPPLLDRFFGGYLNGANTLTRALEWNLRYCLMGHLFDRSGRVRKSLLKEKHPTREIELLKRRFLFMGLVNAIFAPFIVLYLLMYSFFRYFEEYHKNPSSIGGRQYTPYAEWKFREFNELPHLFRRRLNESYPVASEYIDQFPKEKVALVMRFVAFIAGSFAAVLATATLIDPDIFLHFEITPHRTVLFYLGLFGTILAAARGMVPDSHRVFDPEILMREVISQTHYMPTEWKGELHSQKVQTEFGKLFEMRVNIFVQELLSVVLTPFVLWYSLPQNAPAIINFFREFTVHVEGLGYVCSFAVFDFKRHGNVNFGAPTEQQDERLMSNQGKMEKSFLNFKAANPEWNPTDPAGSAYLTRMEHFNQQLGWSPTRLRQQRSQTGVGGRLIRQNTPLFIHPNDTQFLSSVQGGQQPGSTAAANEIKLAEKAAMYDRALQKSVSAARRKPAIAPLTPAKGKEREAEEEDSDEDARKRPEDIEESELGDSYVHGVRTRGPRESDYLEEEEEPQDGGVMGLLAQIYTNQRRAIGQN</sequence>
<dbReference type="EMBL" id="KN823197">
    <property type="protein sequence ID" value="KIO19911.1"/>
    <property type="molecule type" value="Genomic_DNA"/>
</dbReference>
<keyword evidence="9 19" id="KW-1133">Transmembrane helix</keyword>
<organism evidence="21 22">
    <name type="scientific">Tulasnella calospora MUT 4182</name>
    <dbReference type="NCBI Taxonomy" id="1051891"/>
    <lineage>
        <taxon>Eukaryota</taxon>
        <taxon>Fungi</taxon>
        <taxon>Dikarya</taxon>
        <taxon>Basidiomycota</taxon>
        <taxon>Agaricomycotina</taxon>
        <taxon>Agaricomycetes</taxon>
        <taxon>Cantharellales</taxon>
        <taxon>Tulasnellaceae</taxon>
        <taxon>Tulasnella</taxon>
    </lineage>
</organism>
<feature type="transmembrane region" description="Helical" evidence="19">
    <location>
        <begin position="484"/>
        <end position="503"/>
    </location>
</feature>
<evidence type="ECO:0000256" key="8">
    <source>
        <dbReference type="ARBA" id="ARBA00022692"/>
    </source>
</evidence>
<dbReference type="GO" id="GO:0061709">
    <property type="term" value="P:reticulophagy"/>
    <property type="evidence" value="ECO:0007669"/>
    <property type="project" value="TreeGrafter"/>
</dbReference>
<evidence type="ECO:0000256" key="3">
    <source>
        <dbReference type="ARBA" id="ARBA00004511"/>
    </source>
</evidence>
<evidence type="ECO:0000256" key="7">
    <source>
        <dbReference type="ARBA" id="ARBA00022448"/>
    </source>
</evidence>
<evidence type="ECO:0000313" key="22">
    <source>
        <dbReference type="Proteomes" id="UP000054248"/>
    </source>
</evidence>
<evidence type="ECO:0000256" key="4">
    <source>
        <dbReference type="ARBA" id="ARBA00004653"/>
    </source>
</evidence>
<dbReference type="GO" id="GO:0034045">
    <property type="term" value="C:phagophore assembly site membrane"/>
    <property type="evidence" value="ECO:0007669"/>
    <property type="project" value="UniProtKB-SubCell"/>
</dbReference>
<keyword evidence="22" id="KW-1185">Reference proteome</keyword>
<keyword evidence="13 19" id="KW-0472">Membrane</keyword>
<dbReference type="PANTHER" id="PTHR13038">
    <property type="entry name" value="APG9 AUTOPHAGY 9"/>
    <property type="match status" value="1"/>
</dbReference>
<protein>
    <recommendedName>
        <fullName evidence="6 19">Autophagy-related protein 9</fullName>
    </recommendedName>
</protein>
<dbReference type="AlphaFoldDB" id="A0A0C3Q7D3"/>
<evidence type="ECO:0000256" key="15">
    <source>
        <dbReference type="ARBA" id="ARBA00024479"/>
    </source>
</evidence>
<dbReference type="HOGENOM" id="CLU_006200_1_1_1"/>
<evidence type="ECO:0000256" key="10">
    <source>
        <dbReference type="ARBA" id="ARBA00023006"/>
    </source>
</evidence>
<dbReference type="GO" id="GO:0000139">
    <property type="term" value="C:Golgi membrane"/>
    <property type="evidence" value="ECO:0007669"/>
    <property type="project" value="UniProtKB-SubCell"/>
</dbReference>
<comment type="catalytic activity">
    <reaction evidence="16">
        <text>a 1,2-diacyl-sn-glycero-3-phosphoethanolamine(in) = a 1,2-diacyl-sn-glycero-3-phosphoethanolamine(out)</text>
        <dbReference type="Rhea" id="RHEA:38895"/>
        <dbReference type="ChEBI" id="CHEBI:64612"/>
    </reaction>
</comment>
<evidence type="ECO:0000256" key="6">
    <source>
        <dbReference type="ARBA" id="ARBA00018074"/>
    </source>
</evidence>
<feature type="transmembrane region" description="Helical" evidence="19">
    <location>
        <begin position="106"/>
        <end position="129"/>
    </location>
</feature>
<dbReference type="Proteomes" id="UP000054248">
    <property type="component" value="Unassembled WGS sequence"/>
</dbReference>
<evidence type="ECO:0000256" key="18">
    <source>
        <dbReference type="ARBA" id="ARBA00024631"/>
    </source>
</evidence>
<dbReference type="Pfam" id="PF04109">
    <property type="entry name" value="ATG9"/>
    <property type="match status" value="1"/>
</dbReference>
<evidence type="ECO:0000256" key="20">
    <source>
        <dbReference type="SAM" id="MobiDB-lite"/>
    </source>
</evidence>
<dbReference type="GO" id="GO:0005789">
    <property type="term" value="C:endoplasmic reticulum membrane"/>
    <property type="evidence" value="ECO:0007669"/>
    <property type="project" value="UniProtKB-SubCell"/>
</dbReference>
<comment type="function">
    <text evidence="19">Phospholipid scramblase involved in autophagy. Cycles between the preautophagosomal structure/phagophore assembly site (PAS) and the cytoplasmic vesicle pool and supplies membrane for the growing autophagosome. Lipid scramblase activity plays a key role in preautophagosomal structure/phagophore assembly by distributing the phospholipids that arrive through ATG2 from the cytoplasmic to the luminal leaflet of the bilayer, thereby driving autophagosomal membrane expansion.</text>
</comment>
<reference evidence="21 22" key="1">
    <citation type="submission" date="2014-04" db="EMBL/GenBank/DDBJ databases">
        <authorList>
            <consortium name="DOE Joint Genome Institute"/>
            <person name="Kuo A."/>
            <person name="Girlanda M."/>
            <person name="Perotto S."/>
            <person name="Kohler A."/>
            <person name="Nagy L.G."/>
            <person name="Floudas D."/>
            <person name="Copeland A."/>
            <person name="Barry K.W."/>
            <person name="Cichocki N."/>
            <person name="Veneault-Fourrey C."/>
            <person name="LaButti K."/>
            <person name="Lindquist E.A."/>
            <person name="Lipzen A."/>
            <person name="Lundell T."/>
            <person name="Morin E."/>
            <person name="Murat C."/>
            <person name="Sun H."/>
            <person name="Tunlid A."/>
            <person name="Henrissat B."/>
            <person name="Grigoriev I.V."/>
            <person name="Hibbett D.S."/>
            <person name="Martin F."/>
            <person name="Nordberg H.P."/>
            <person name="Cantor M.N."/>
            <person name="Hua S.X."/>
        </authorList>
    </citation>
    <scope>NUCLEOTIDE SEQUENCE [LARGE SCALE GENOMIC DNA]</scope>
    <source>
        <strain evidence="21 22">MUT 4182</strain>
    </source>
</reference>
<dbReference type="OrthoDB" id="2020634at2759"/>
<dbReference type="GO" id="GO:0034497">
    <property type="term" value="P:protein localization to phagophore assembly site"/>
    <property type="evidence" value="ECO:0007669"/>
    <property type="project" value="TreeGrafter"/>
</dbReference>
<evidence type="ECO:0000256" key="14">
    <source>
        <dbReference type="ARBA" id="ARBA00023329"/>
    </source>
</evidence>
<gene>
    <name evidence="21" type="ORF">M407DRAFT_82166</name>
</gene>
<feature type="region of interest" description="Disordered" evidence="20">
    <location>
        <begin position="667"/>
        <end position="742"/>
    </location>
</feature>
<name>A0A0C3Q7D3_9AGAM</name>
<keyword evidence="7 19" id="KW-0813">Transport</keyword>
<dbReference type="GO" id="GO:0034727">
    <property type="term" value="P:piecemeal microautophagy of the nucleus"/>
    <property type="evidence" value="ECO:0007669"/>
    <property type="project" value="TreeGrafter"/>
</dbReference>
<keyword evidence="8 19" id="KW-0812">Transmembrane</keyword>
<evidence type="ECO:0000256" key="17">
    <source>
        <dbReference type="ARBA" id="ARBA00024621"/>
    </source>
</evidence>
<dbReference type="PANTHER" id="PTHR13038:SF10">
    <property type="entry name" value="AUTOPHAGY-RELATED PROTEIN 9"/>
    <property type="match status" value="1"/>
</dbReference>
<keyword evidence="11" id="KW-0333">Golgi apparatus</keyword>
<evidence type="ECO:0000256" key="9">
    <source>
        <dbReference type="ARBA" id="ARBA00022989"/>
    </source>
</evidence>
<evidence type="ECO:0000256" key="11">
    <source>
        <dbReference type="ARBA" id="ARBA00023034"/>
    </source>
</evidence>
<evidence type="ECO:0000256" key="12">
    <source>
        <dbReference type="ARBA" id="ARBA00023055"/>
    </source>
</evidence>